<organism evidence="1 2">
    <name type="scientific">Thalassovita mediterranea</name>
    <dbReference type="NCBI Taxonomy" id="340021"/>
    <lineage>
        <taxon>Bacteria</taxon>
        <taxon>Pseudomonadati</taxon>
        <taxon>Pseudomonadota</taxon>
        <taxon>Alphaproteobacteria</taxon>
        <taxon>Rhodobacterales</taxon>
        <taxon>Roseobacteraceae</taxon>
        <taxon>Thalassovita</taxon>
    </lineage>
</organism>
<reference evidence="1 2" key="1">
    <citation type="submission" date="2015-09" db="EMBL/GenBank/DDBJ databases">
        <authorList>
            <consortium name="Swine Surveillance"/>
        </authorList>
    </citation>
    <scope>NUCLEOTIDE SEQUENCE [LARGE SCALE GENOMIC DNA]</scope>
    <source>
        <strain evidence="1 2">CECT 8383</strain>
    </source>
</reference>
<gene>
    <name evidence="1" type="ORF">TM5383_00244</name>
</gene>
<evidence type="ECO:0008006" key="3">
    <source>
        <dbReference type="Google" id="ProtNLM"/>
    </source>
</evidence>
<dbReference type="AlphaFoldDB" id="A0A0P1GLE3"/>
<evidence type="ECO:0000313" key="1">
    <source>
        <dbReference type="EMBL" id="CUH83062.1"/>
    </source>
</evidence>
<dbReference type="STRING" id="340021.TM5383_00244"/>
<evidence type="ECO:0000313" key="2">
    <source>
        <dbReference type="Proteomes" id="UP000051681"/>
    </source>
</evidence>
<name>A0A0P1GLE3_9RHOB</name>
<dbReference type="EMBL" id="CYSF01000001">
    <property type="protein sequence ID" value="CUH83062.1"/>
    <property type="molecule type" value="Genomic_DNA"/>
</dbReference>
<protein>
    <recommendedName>
        <fullName evidence="3">Lipoprotein</fullName>
    </recommendedName>
</protein>
<proteinExistence type="predicted"/>
<keyword evidence="2" id="KW-1185">Reference proteome</keyword>
<dbReference type="PROSITE" id="PS51257">
    <property type="entry name" value="PROKAR_LIPOPROTEIN"/>
    <property type="match status" value="1"/>
</dbReference>
<dbReference type="RefSeq" id="WP_058317219.1">
    <property type="nucleotide sequence ID" value="NZ_CYSF01000001.1"/>
</dbReference>
<accession>A0A0P1GLE3</accession>
<sequence>MRFGFAILGVAGVGLMGCADMADPWTQAQTPEECHYEERKAAQLSRVTTAGQQYASASRALSRGIRESQLRACLARVGGDATAVTVEPAYTTPESAKVENRGYRPQAGCSVNSSVMQGGSAYCLK</sequence>
<dbReference type="Proteomes" id="UP000051681">
    <property type="component" value="Unassembled WGS sequence"/>
</dbReference>